<comment type="caution">
    <text evidence="1">The sequence shown here is derived from an EMBL/GenBank/DDBJ whole genome shotgun (WGS) entry which is preliminary data.</text>
</comment>
<proteinExistence type="predicted"/>
<protein>
    <submittedName>
        <fullName evidence="1">Uncharacterized protein</fullName>
    </submittedName>
</protein>
<accession>A0A1F6CAQ3</accession>
<sequence length="241" mass="27682">MDDLANHVYRLLSRYQELLSGVDARAEEVRDAYPGQIHCRRGCTDCCHQPFDISWLEGFYLWIGLNDLDSETRRRVQGRAAVYLKWARDTNWGNPEVIEGTPEERAARMQLRITEMSASHRPCPLLEDGACLLYDYRPAVCRLAGHPLPDPVDDSALYACYKNFEDRDLTKERVESFDVDRLYAVEASLERELLKLITGKEASVRHTTQIAGALLTDYDRIDWGTFFETLESETANGKRQT</sequence>
<gene>
    <name evidence="1" type="ORF">A3F84_03995</name>
</gene>
<evidence type="ECO:0000313" key="1">
    <source>
        <dbReference type="EMBL" id="OGG46081.1"/>
    </source>
</evidence>
<dbReference type="Proteomes" id="UP000178606">
    <property type="component" value="Unassembled WGS sequence"/>
</dbReference>
<name>A0A1F6CAQ3_HANXR</name>
<dbReference type="EMBL" id="MFKF01000344">
    <property type="protein sequence ID" value="OGG46081.1"/>
    <property type="molecule type" value="Genomic_DNA"/>
</dbReference>
<evidence type="ECO:0000313" key="2">
    <source>
        <dbReference type="Proteomes" id="UP000178606"/>
    </source>
</evidence>
<reference evidence="1 2" key="1">
    <citation type="journal article" date="2016" name="Nat. Commun.">
        <title>Thousands of microbial genomes shed light on interconnected biogeochemical processes in an aquifer system.</title>
        <authorList>
            <person name="Anantharaman K."/>
            <person name="Brown C.T."/>
            <person name="Hug L.A."/>
            <person name="Sharon I."/>
            <person name="Castelle C.J."/>
            <person name="Probst A.J."/>
            <person name="Thomas B.C."/>
            <person name="Singh A."/>
            <person name="Wilkins M.J."/>
            <person name="Karaoz U."/>
            <person name="Brodie E.L."/>
            <person name="Williams K.H."/>
            <person name="Hubbard S.S."/>
            <person name="Banfield J.F."/>
        </authorList>
    </citation>
    <scope>NUCLEOTIDE SEQUENCE [LARGE SCALE GENOMIC DNA]</scope>
    <source>
        <strain evidence="2">RIFCSPLOWO2_12_FULL_64_10</strain>
    </source>
</reference>
<dbReference type="AlphaFoldDB" id="A0A1F6CAQ3"/>
<organism evidence="1 2">
    <name type="scientific">Handelsmanbacteria sp. (strain RIFCSPLOWO2_12_FULL_64_10)</name>
    <dbReference type="NCBI Taxonomy" id="1817868"/>
    <lineage>
        <taxon>Bacteria</taxon>
        <taxon>Candidatus Handelsmaniibacteriota</taxon>
    </lineage>
</organism>